<organism evidence="9 10">
    <name type="scientific">Loktanella atrilutea</name>
    <dbReference type="NCBI Taxonomy" id="366533"/>
    <lineage>
        <taxon>Bacteria</taxon>
        <taxon>Pseudomonadati</taxon>
        <taxon>Pseudomonadota</taxon>
        <taxon>Alphaproteobacteria</taxon>
        <taxon>Rhodobacterales</taxon>
        <taxon>Roseobacteraceae</taxon>
        <taxon>Loktanella</taxon>
    </lineage>
</organism>
<keyword evidence="5 8" id="KW-0812">Transmembrane</keyword>
<protein>
    <recommendedName>
        <fullName evidence="8">Probable membrane transporter protein</fullName>
    </recommendedName>
</protein>
<feature type="transmembrane region" description="Helical" evidence="8">
    <location>
        <begin position="207"/>
        <end position="226"/>
    </location>
</feature>
<gene>
    <name evidence="9" type="ORF">SAMN05444339_10467</name>
</gene>
<evidence type="ECO:0000256" key="3">
    <source>
        <dbReference type="ARBA" id="ARBA00022448"/>
    </source>
</evidence>
<feature type="transmembrane region" description="Helical" evidence="8">
    <location>
        <begin position="177"/>
        <end position="195"/>
    </location>
</feature>
<evidence type="ECO:0000256" key="5">
    <source>
        <dbReference type="ARBA" id="ARBA00022692"/>
    </source>
</evidence>
<feature type="transmembrane region" description="Helical" evidence="8">
    <location>
        <begin position="32"/>
        <end position="61"/>
    </location>
</feature>
<feature type="transmembrane region" description="Helical" evidence="8">
    <location>
        <begin position="109"/>
        <end position="127"/>
    </location>
</feature>
<evidence type="ECO:0000256" key="6">
    <source>
        <dbReference type="ARBA" id="ARBA00022989"/>
    </source>
</evidence>
<dbReference type="PANTHER" id="PTHR30269">
    <property type="entry name" value="TRANSMEMBRANE PROTEIN YFCA"/>
    <property type="match status" value="1"/>
</dbReference>
<comment type="subcellular location">
    <subcellularLocation>
        <location evidence="1 8">Cell membrane</location>
        <topology evidence="1 8">Multi-pass membrane protein</topology>
    </subcellularLocation>
</comment>
<keyword evidence="7 8" id="KW-0472">Membrane</keyword>
<evidence type="ECO:0000256" key="8">
    <source>
        <dbReference type="RuleBase" id="RU363041"/>
    </source>
</evidence>
<dbReference type="Pfam" id="PF01925">
    <property type="entry name" value="TauE"/>
    <property type="match status" value="1"/>
</dbReference>
<comment type="similarity">
    <text evidence="2 8">Belongs to the 4-toluene sulfonate uptake permease (TSUP) (TC 2.A.102) family.</text>
</comment>
<keyword evidence="4 8" id="KW-1003">Cell membrane</keyword>
<dbReference type="RefSeq" id="WP_072857351.1">
    <property type="nucleotide sequence ID" value="NZ_FQUE01000004.1"/>
</dbReference>
<evidence type="ECO:0000256" key="1">
    <source>
        <dbReference type="ARBA" id="ARBA00004651"/>
    </source>
</evidence>
<feature type="transmembrane region" description="Helical" evidence="8">
    <location>
        <begin position="7"/>
        <end position="26"/>
    </location>
</feature>
<keyword evidence="10" id="KW-1185">Reference proteome</keyword>
<dbReference type="OrthoDB" id="9800873at2"/>
<dbReference type="AlphaFoldDB" id="A0A1M4ZP20"/>
<dbReference type="PANTHER" id="PTHR30269:SF32">
    <property type="entry name" value="MEMBRANE TRANSPORTER PROTEIN-RELATED"/>
    <property type="match status" value="1"/>
</dbReference>
<dbReference type="InterPro" id="IPR002781">
    <property type="entry name" value="TM_pro_TauE-like"/>
</dbReference>
<proteinExistence type="inferred from homology"/>
<evidence type="ECO:0000256" key="7">
    <source>
        <dbReference type="ARBA" id="ARBA00023136"/>
    </source>
</evidence>
<evidence type="ECO:0000313" key="9">
    <source>
        <dbReference type="EMBL" id="SHF19783.1"/>
    </source>
</evidence>
<dbReference type="EMBL" id="FQUE01000004">
    <property type="protein sequence ID" value="SHF19783.1"/>
    <property type="molecule type" value="Genomic_DNA"/>
</dbReference>
<sequence length="256" mass="27318">MTDILSVLPLHLVVFACLVTLLGGFVKGAVGFAMPLIMISGMGILIDPQLVVAGIILPILVSNGWQIARSGLGPARLAVAEHWRYLLIVCVMILISAQFLTVISADTMFVILGVPVVALCIVQLLGWKPVIGPRWRRPFEWGAGLAAGTLGGLAGTWGPPTVLYLLALETPRDRQMAVQGVIYGLGSVMLFLGHLQSGVLNGHTWQLSALLVVPAMLGMVVGFRLGDRFDQALFRKVTLIVLIVAGVNLVRRGLTG</sequence>
<dbReference type="STRING" id="366533.SAMN05444339_10467"/>
<evidence type="ECO:0000256" key="2">
    <source>
        <dbReference type="ARBA" id="ARBA00009142"/>
    </source>
</evidence>
<keyword evidence="3" id="KW-0813">Transport</keyword>
<keyword evidence="6 8" id="KW-1133">Transmembrane helix</keyword>
<feature type="transmembrane region" description="Helical" evidence="8">
    <location>
        <begin position="82"/>
        <end position="103"/>
    </location>
</feature>
<dbReference type="GO" id="GO:0005886">
    <property type="term" value="C:plasma membrane"/>
    <property type="evidence" value="ECO:0007669"/>
    <property type="project" value="UniProtKB-SubCell"/>
</dbReference>
<evidence type="ECO:0000256" key="4">
    <source>
        <dbReference type="ARBA" id="ARBA00022475"/>
    </source>
</evidence>
<accession>A0A1M4ZP20</accession>
<feature type="transmembrane region" description="Helical" evidence="8">
    <location>
        <begin position="139"/>
        <end position="157"/>
    </location>
</feature>
<feature type="transmembrane region" description="Helical" evidence="8">
    <location>
        <begin position="232"/>
        <end position="250"/>
    </location>
</feature>
<reference evidence="10" key="1">
    <citation type="submission" date="2016-11" db="EMBL/GenBank/DDBJ databases">
        <authorList>
            <person name="Varghese N."/>
            <person name="Submissions S."/>
        </authorList>
    </citation>
    <scope>NUCLEOTIDE SEQUENCE [LARGE SCALE GENOMIC DNA]</scope>
    <source>
        <strain evidence="10">DSM 29326</strain>
    </source>
</reference>
<dbReference type="Proteomes" id="UP000183987">
    <property type="component" value="Unassembled WGS sequence"/>
</dbReference>
<evidence type="ECO:0000313" key="10">
    <source>
        <dbReference type="Proteomes" id="UP000183987"/>
    </source>
</evidence>
<dbReference type="InterPro" id="IPR052017">
    <property type="entry name" value="TSUP"/>
</dbReference>
<name>A0A1M4ZP20_LOKAT</name>